<dbReference type="Pfam" id="PF02752">
    <property type="entry name" value="Arrestin_C"/>
    <property type="match status" value="1"/>
</dbReference>
<dbReference type="SMART" id="SM01017">
    <property type="entry name" value="Arrestin_C"/>
    <property type="match status" value="1"/>
</dbReference>
<reference evidence="4" key="1">
    <citation type="submission" date="2021-04" db="EMBL/GenBank/DDBJ databases">
        <authorList>
            <consortium name="Wellcome Sanger Institute Data Sharing"/>
        </authorList>
    </citation>
    <scope>NUCLEOTIDE SEQUENCE [LARGE SCALE GENOMIC DNA]</scope>
</reference>
<dbReference type="AlphaFoldDB" id="A0A671TDR7"/>
<evidence type="ECO:0000313" key="5">
    <source>
        <dbReference type="Proteomes" id="UP000472265"/>
    </source>
</evidence>
<dbReference type="PANTHER" id="PTHR11188:SF135">
    <property type="entry name" value="ARRESTIN DOMAIN CONTAINING 3-LIKE-RELATED"/>
    <property type="match status" value="1"/>
</dbReference>
<accession>A0A671TDR7</accession>
<dbReference type="InterPro" id="IPR011021">
    <property type="entry name" value="Arrestin-like_N"/>
</dbReference>
<sequence length="415" mass="47235">MTCGLKNRLNKIWMPEFRYKQCRTACFGIYDALSFFLFSQEILICSLCFSFCRMTINNFSIEYDAINSKNTFTNGDTINGRIIVETSKETKIQSLVFIAQGRAQVVWHEHYGQYAHYVYWANEKYYDVKHHILREARQDGTEVIGKGRHVFPFSFQIPDSKIPSSFKGREGKIVHKVKAELKQSMKLTKKAKTHFTFVSKADMDIPGLMEPQHGAKDKSVKVFGSGSISMDVHTKRMGYKQGEDLQVTVEINNRSSRSVKPKFVLYDKRSFFAQGRRRVHTNEILKDEVEILESSNKETVTKVITIPRELPPSITNCSIIKLEYRLKVYLDVKYASDPEIKIPVVVLPHSKAPDVKQPPPTAGFGFEVFGGPNPAPWNGAPQQQPAPRPIDPPPTYGAYAVYPSYPDSGKYQDAL</sequence>
<evidence type="ECO:0000256" key="1">
    <source>
        <dbReference type="ARBA" id="ARBA00005298"/>
    </source>
</evidence>
<name>A0A671TDR7_SPAAU</name>
<feature type="region of interest" description="Disordered" evidence="2">
    <location>
        <begin position="373"/>
        <end position="415"/>
    </location>
</feature>
<feature type="compositionally biased region" description="Pro residues" evidence="2">
    <location>
        <begin position="384"/>
        <end position="395"/>
    </location>
</feature>
<dbReference type="GO" id="GO:0007399">
    <property type="term" value="P:nervous system development"/>
    <property type="evidence" value="ECO:0007669"/>
    <property type="project" value="UniProtKB-ARBA"/>
</dbReference>
<dbReference type="SUPFAM" id="SSF81296">
    <property type="entry name" value="E set domains"/>
    <property type="match status" value="2"/>
</dbReference>
<protein>
    <submittedName>
        <fullName evidence="4">Arrestin domain-containing protein 3-like</fullName>
    </submittedName>
</protein>
<keyword evidence="5" id="KW-1185">Reference proteome</keyword>
<dbReference type="Proteomes" id="UP000472265">
    <property type="component" value="Chromosome 5"/>
</dbReference>
<dbReference type="PANTHER" id="PTHR11188">
    <property type="entry name" value="ARRESTIN DOMAIN CONTAINING PROTEIN"/>
    <property type="match status" value="1"/>
</dbReference>
<gene>
    <name evidence="4" type="primary">LOC115582141</name>
</gene>
<proteinExistence type="inferred from homology"/>
<feature type="compositionally biased region" description="Low complexity" evidence="2">
    <location>
        <begin position="373"/>
        <end position="383"/>
    </location>
</feature>
<dbReference type="InterPro" id="IPR014756">
    <property type="entry name" value="Ig_E-set"/>
</dbReference>
<organism evidence="4 5">
    <name type="scientific">Sparus aurata</name>
    <name type="common">Gilthead sea bream</name>
    <dbReference type="NCBI Taxonomy" id="8175"/>
    <lineage>
        <taxon>Eukaryota</taxon>
        <taxon>Metazoa</taxon>
        <taxon>Chordata</taxon>
        <taxon>Craniata</taxon>
        <taxon>Vertebrata</taxon>
        <taxon>Euteleostomi</taxon>
        <taxon>Actinopterygii</taxon>
        <taxon>Neopterygii</taxon>
        <taxon>Teleostei</taxon>
        <taxon>Neoteleostei</taxon>
        <taxon>Acanthomorphata</taxon>
        <taxon>Eupercaria</taxon>
        <taxon>Spariformes</taxon>
        <taxon>Sparidae</taxon>
        <taxon>Sparus</taxon>
    </lineage>
</organism>
<feature type="domain" description="Arrestin C-terminal-like" evidence="3">
    <location>
        <begin position="224"/>
        <end position="352"/>
    </location>
</feature>
<dbReference type="InterPro" id="IPR014752">
    <property type="entry name" value="Arrestin-like_C"/>
</dbReference>
<dbReference type="InterPro" id="IPR050357">
    <property type="entry name" value="Arrestin_domain-protein"/>
</dbReference>
<comment type="similarity">
    <text evidence="1">Belongs to the arrestin family.</text>
</comment>
<dbReference type="Ensembl" id="ENSSAUT00010000407.1">
    <property type="protein sequence ID" value="ENSSAUP00010000378.1"/>
    <property type="gene ID" value="ENSSAUG00010000228.1"/>
</dbReference>
<reference evidence="4" key="2">
    <citation type="submission" date="2025-08" db="UniProtKB">
        <authorList>
            <consortium name="Ensembl"/>
        </authorList>
    </citation>
    <scope>IDENTIFICATION</scope>
</reference>
<dbReference type="Pfam" id="PF00339">
    <property type="entry name" value="Arrestin_N"/>
    <property type="match status" value="1"/>
</dbReference>
<evidence type="ECO:0000313" key="4">
    <source>
        <dbReference type="Ensembl" id="ENSSAUP00010000378.1"/>
    </source>
</evidence>
<reference evidence="4" key="3">
    <citation type="submission" date="2025-09" db="UniProtKB">
        <authorList>
            <consortium name="Ensembl"/>
        </authorList>
    </citation>
    <scope>IDENTIFICATION</scope>
</reference>
<dbReference type="GeneTree" id="ENSGT00940000165930"/>
<dbReference type="Gene3D" id="2.60.40.640">
    <property type="match status" value="2"/>
</dbReference>
<evidence type="ECO:0000256" key="2">
    <source>
        <dbReference type="SAM" id="MobiDB-lite"/>
    </source>
</evidence>
<dbReference type="InterPro" id="IPR011022">
    <property type="entry name" value="Arrestin_C-like"/>
</dbReference>
<dbReference type="GO" id="GO:0005737">
    <property type="term" value="C:cytoplasm"/>
    <property type="evidence" value="ECO:0007669"/>
    <property type="project" value="TreeGrafter"/>
</dbReference>
<dbReference type="GO" id="GO:0005886">
    <property type="term" value="C:plasma membrane"/>
    <property type="evidence" value="ECO:0007669"/>
    <property type="project" value="TreeGrafter"/>
</dbReference>
<dbReference type="GO" id="GO:0015031">
    <property type="term" value="P:protein transport"/>
    <property type="evidence" value="ECO:0007669"/>
    <property type="project" value="TreeGrafter"/>
</dbReference>
<evidence type="ECO:0000259" key="3">
    <source>
        <dbReference type="SMART" id="SM01017"/>
    </source>
</evidence>